<sequence>MVSMRHTMSALPACMLALIPLPSLVDRLTPAAQRCARQWSLEAFDSLAHVLLLSVLLHEGGLDEAPGVRSR</sequence>
<organism evidence="2 3">
    <name type="scientific">Saprolegnia diclina (strain VS20)</name>
    <dbReference type="NCBI Taxonomy" id="1156394"/>
    <lineage>
        <taxon>Eukaryota</taxon>
        <taxon>Sar</taxon>
        <taxon>Stramenopiles</taxon>
        <taxon>Oomycota</taxon>
        <taxon>Saprolegniomycetes</taxon>
        <taxon>Saprolegniales</taxon>
        <taxon>Saprolegniaceae</taxon>
        <taxon>Saprolegnia</taxon>
    </lineage>
</organism>
<dbReference type="EMBL" id="JH767154">
    <property type="protein sequence ID" value="EQC34451.1"/>
    <property type="molecule type" value="Genomic_DNA"/>
</dbReference>
<keyword evidence="1" id="KW-0732">Signal</keyword>
<dbReference type="Proteomes" id="UP000030762">
    <property type="component" value="Unassembled WGS sequence"/>
</dbReference>
<keyword evidence="3" id="KW-1185">Reference proteome</keyword>
<protein>
    <submittedName>
        <fullName evidence="2">Uncharacterized protein</fullName>
    </submittedName>
</protein>
<dbReference type="VEuPathDB" id="FungiDB:SDRG_07781"/>
<feature type="non-terminal residue" evidence="2">
    <location>
        <position position="71"/>
    </location>
</feature>
<dbReference type="OMA" id="LWVLEAF"/>
<dbReference type="OrthoDB" id="84027at2759"/>
<reference evidence="2 3" key="1">
    <citation type="submission" date="2012-04" db="EMBL/GenBank/DDBJ databases">
        <title>The Genome Sequence of Saprolegnia declina VS20.</title>
        <authorList>
            <consortium name="The Broad Institute Genome Sequencing Platform"/>
            <person name="Russ C."/>
            <person name="Nusbaum C."/>
            <person name="Tyler B."/>
            <person name="van West P."/>
            <person name="Dieguez-Uribeondo J."/>
            <person name="de Bruijn I."/>
            <person name="Tripathy S."/>
            <person name="Jiang R."/>
            <person name="Young S.K."/>
            <person name="Zeng Q."/>
            <person name="Gargeya S."/>
            <person name="Fitzgerald M."/>
            <person name="Haas B."/>
            <person name="Abouelleil A."/>
            <person name="Alvarado L."/>
            <person name="Arachchi H.M."/>
            <person name="Berlin A."/>
            <person name="Chapman S.B."/>
            <person name="Goldberg J."/>
            <person name="Griggs A."/>
            <person name="Gujja S."/>
            <person name="Hansen M."/>
            <person name="Howarth C."/>
            <person name="Imamovic A."/>
            <person name="Larimer J."/>
            <person name="McCowen C."/>
            <person name="Montmayeur A."/>
            <person name="Murphy C."/>
            <person name="Neiman D."/>
            <person name="Pearson M."/>
            <person name="Priest M."/>
            <person name="Roberts A."/>
            <person name="Saif S."/>
            <person name="Shea T."/>
            <person name="Sisk P."/>
            <person name="Sykes S."/>
            <person name="Wortman J."/>
            <person name="Nusbaum C."/>
            <person name="Birren B."/>
        </authorList>
    </citation>
    <scope>NUCLEOTIDE SEQUENCE [LARGE SCALE GENOMIC DNA]</scope>
    <source>
        <strain evidence="2 3">VS20</strain>
    </source>
</reference>
<dbReference type="InParanoid" id="T0QIA0"/>
<evidence type="ECO:0000256" key="1">
    <source>
        <dbReference type="SAM" id="SignalP"/>
    </source>
</evidence>
<evidence type="ECO:0000313" key="2">
    <source>
        <dbReference type="EMBL" id="EQC34451.1"/>
    </source>
</evidence>
<dbReference type="GeneID" id="19948508"/>
<gene>
    <name evidence="2" type="ORF">SDRG_07781</name>
</gene>
<accession>T0QIA0</accession>
<name>T0QIA0_SAPDV</name>
<dbReference type="AlphaFoldDB" id="T0QIA0"/>
<feature type="signal peptide" evidence="1">
    <location>
        <begin position="1"/>
        <end position="25"/>
    </location>
</feature>
<dbReference type="RefSeq" id="XP_008611857.1">
    <property type="nucleotide sequence ID" value="XM_008613635.1"/>
</dbReference>
<proteinExistence type="predicted"/>
<evidence type="ECO:0000313" key="3">
    <source>
        <dbReference type="Proteomes" id="UP000030762"/>
    </source>
</evidence>
<feature type="chain" id="PRO_5004569713" evidence="1">
    <location>
        <begin position="26"/>
        <end position="71"/>
    </location>
</feature>